<dbReference type="RefSeq" id="WP_166645093.1">
    <property type="nucleotide sequence ID" value="NZ_SNYW01000008.1"/>
</dbReference>
<keyword evidence="3" id="KW-1185">Reference proteome</keyword>
<evidence type="ECO:0000256" key="1">
    <source>
        <dbReference type="SAM" id="MobiDB-lite"/>
    </source>
</evidence>
<organism evidence="2 3">
    <name type="scientific">Dongia mobilis</name>
    <dbReference type="NCBI Taxonomy" id="578943"/>
    <lineage>
        <taxon>Bacteria</taxon>
        <taxon>Pseudomonadati</taxon>
        <taxon>Pseudomonadota</taxon>
        <taxon>Alphaproteobacteria</taxon>
        <taxon>Rhodospirillales</taxon>
        <taxon>Dongiaceae</taxon>
        <taxon>Dongia</taxon>
    </lineage>
</organism>
<gene>
    <name evidence="2" type="ORF">A8950_1903</name>
</gene>
<protein>
    <submittedName>
        <fullName evidence="2">Uncharacterized protein</fullName>
    </submittedName>
</protein>
<proteinExistence type="predicted"/>
<dbReference type="EMBL" id="SNYW01000008">
    <property type="protein sequence ID" value="TDQ82083.1"/>
    <property type="molecule type" value="Genomic_DNA"/>
</dbReference>
<dbReference type="Proteomes" id="UP000295783">
    <property type="component" value="Unassembled WGS sequence"/>
</dbReference>
<evidence type="ECO:0000313" key="3">
    <source>
        <dbReference type="Proteomes" id="UP000295783"/>
    </source>
</evidence>
<accession>A0A4R6WMI8</accession>
<comment type="caution">
    <text evidence="2">The sequence shown here is derived from an EMBL/GenBank/DDBJ whole genome shotgun (WGS) entry which is preliminary data.</text>
</comment>
<reference evidence="2 3" key="1">
    <citation type="submission" date="2019-03" db="EMBL/GenBank/DDBJ databases">
        <title>Genomic Encyclopedia of Type Strains, Phase III (KMG-III): the genomes of soil and plant-associated and newly described type strains.</title>
        <authorList>
            <person name="Whitman W."/>
        </authorList>
    </citation>
    <scope>NUCLEOTIDE SEQUENCE [LARGE SCALE GENOMIC DNA]</scope>
    <source>
        <strain evidence="2 3">CGMCC 1.7660</strain>
    </source>
</reference>
<sequence>MPNDHPIAFNRPAAGPTAAGPIVATPPAPGPATSGDSAKCYPGAIDAGLAFDILPWLARRQARFGSDGAARLAELHARRHEIDGISRRLAAAAQDRCRDVMAAEVQGALRQLRQASLTLLAEIARSGK</sequence>
<feature type="compositionally biased region" description="Low complexity" evidence="1">
    <location>
        <begin position="12"/>
        <end position="23"/>
    </location>
</feature>
<evidence type="ECO:0000313" key="2">
    <source>
        <dbReference type="EMBL" id="TDQ82083.1"/>
    </source>
</evidence>
<dbReference type="AlphaFoldDB" id="A0A4R6WMI8"/>
<feature type="region of interest" description="Disordered" evidence="1">
    <location>
        <begin position="1"/>
        <end position="36"/>
    </location>
</feature>
<name>A0A4R6WMI8_9PROT</name>